<evidence type="ECO:0000313" key="2">
    <source>
        <dbReference type="EMBL" id="ARP97105.1"/>
    </source>
</evidence>
<dbReference type="RefSeq" id="WP_086080748.1">
    <property type="nucleotide sequence ID" value="NZ_CP021111.1"/>
</dbReference>
<evidence type="ECO:0000313" key="3">
    <source>
        <dbReference type="Proteomes" id="UP000194161"/>
    </source>
</evidence>
<keyword evidence="1" id="KW-0812">Transmembrane</keyword>
<dbReference type="EMBL" id="CP021111">
    <property type="protein sequence ID" value="ARP97105.1"/>
    <property type="molecule type" value="Genomic_DNA"/>
</dbReference>
<name>A0A1W6ZIN3_9BORD</name>
<evidence type="ECO:0000256" key="1">
    <source>
        <dbReference type="SAM" id="Phobius"/>
    </source>
</evidence>
<dbReference type="OrthoDB" id="8633761at2"/>
<accession>A0A1W6ZIN3</accession>
<gene>
    <name evidence="2" type="ORF">CAL15_23645</name>
</gene>
<organism evidence="2 3">
    <name type="scientific">Bordetella genomosp. 13</name>
    <dbReference type="NCBI Taxonomy" id="463040"/>
    <lineage>
        <taxon>Bacteria</taxon>
        <taxon>Pseudomonadati</taxon>
        <taxon>Pseudomonadota</taxon>
        <taxon>Betaproteobacteria</taxon>
        <taxon>Burkholderiales</taxon>
        <taxon>Alcaligenaceae</taxon>
        <taxon>Bordetella</taxon>
    </lineage>
</organism>
<feature type="transmembrane region" description="Helical" evidence="1">
    <location>
        <begin position="7"/>
        <end position="29"/>
    </location>
</feature>
<keyword evidence="1" id="KW-0472">Membrane</keyword>
<proteinExistence type="predicted"/>
<reference evidence="2 3" key="1">
    <citation type="submission" date="2017-05" db="EMBL/GenBank/DDBJ databases">
        <title>Complete and WGS of Bordetella genogroups.</title>
        <authorList>
            <person name="Spilker T."/>
            <person name="LiPuma J."/>
        </authorList>
    </citation>
    <scope>NUCLEOTIDE SEQUENCE [LARGE SCALE GENOMIC DNA]</scope>
    <source>
        <strain evidence="2 3">AU7206</strain>
    </source>
</reference>
<sequence>MILNKRQFLISGGILLLAVIGLLVASLLYGEKNSPLLSSANGQLTCDSAQYEEYNKNMVLAGEMTVGRMPASGTRQQQQKMLDAFEALDLPRDKTIVAAGHLPTGKVYTTVCENEKCTMEEMAKPEQACMTDDWNGCSYLAMQFREKRYCFLTPADQ</sequence>
<dbReference type="KEGG" id="bgm:CAL15_23645"/>
<protein>
    <submittedName>
        <fullName evidence="2">Uncharacterized protein</fullName>
    </submittedName>
</protein>
<dbReference type="STRING" id="463040.CAL15_23645"/>
<dbReference type="Proteomes" id="UP000194161">
    <property type="component" value="Chromosome"/>
</dbReference>
<dbReference type="AlphaFoldDB" id="A0A1W6ZIN3"/>
<keyword evidence="1" id="KW-1133">Transmembrane helix</keyword>
<keyword evidence="3" id="KW-1185">Reference proteome</keyword>